<comment type="caution">
    <text evidence="9">The sequence shown here is derived from an EMBL/GenBank/DDBJ whole genome shotgun (WGS) entry which is preliminary data.</text>
</comment>
<feature type="transmembrane region" description="Helical" evidence="7">
    <location>
        <begin position="350"/>
        <end position="370"/>
    </location>
</feature>
<dbReference type="PANTHER" id="PTHR43266">
    <property type="entry name" value="MACROLIDE-EFFLUX PROTEIN"/>
    <property type="match status" value="1"/>
</dbReference>
<keyword evidence="2" id="KW-0813">Transport</keyword>
<accession>A0A0J1I3Y3</accession>
<dbReference type="PANTHER" id="PTHR43266:SF2">
    <property type="entry name" value="MAJOR FACILITATOR SUPERFAMILY (MFS) PROFILE DOMAIN-CONTAINING PROTEIN"/>
    <property type="match status" value="1"/>
</dbReference>
<feature type="domain" description="Major facilitator superfamily (MFS) profile" evidence="8">
    <location>
        <begin position="1"/>
        <end position="402"/>
    </location>
</feature>
<dbReference type="Pfam" id="PF07690">
    <property type="entry name" value="MFS_1"/>
    <property type="match status" value="1"/>
</dbReference>
<dbReference type="Proteomes" id="UP000036045">
    <property type="component" value="Unassembled WGS sequence"/>
</dbReference>
<feature type="transmembrane region" description="Helical" evidence="7">
    <location>
        <begin position="283"/>
        <end position="301"/>
    </location>
</feature>
<protein>
    <recommendedName>
        <fullName evidence="8">Major facilitator superfamily (MFS) profile domain-containing protein</fullName>
    </recommendedName>
</protein>
<evidence type="ECO:0000259" key="8">
    <source>
        <dbReference type="PROSITE" id="PS50850"/>
    </source>
</evidence>
<comment type="subcellular location">
    <subcellularLocation>
        <location evidence="1">Cell membrane</location>
        <topology evidence="1">Multi-pass membrane protein</topology>
    </subcellularLocation>
</comment>
<dbReference type="InterPro" id="IPR020846">
    <property type="entry name" value="MFS_dom"/>
</dbReference>
<keyword evidence="4 7" id="KW-0812">Transmembrane</keyword>
<name>A0A0J1I3Y3_NIACI</name>
<evidence type="ECO:0000256" key="3">
    <source>
        <dbReference type="ARBA" id="ARBA00022475"/>
    </source>
</evidence>
<evidence type="ECO:0000256" key="7">
    <source>
        <dbReference type="SAM" id="Phobius"/>
    </source>
</evidence>
<dbReference type="CDD" id="cd06173">
    <property type="entry name" value="MFS_MefA_like"/>
    <property type="match status" value="1"/>
</dbReference>
<evidence type="ECO:0000256" key="1">
    <source>
        <dbReference type="ARBA" id="ARBA00004651"/>
    </source>
</evidence>
<dbReference type="PATRIC" id="fig|1397.4.peg.3791"/>
<dbReference type="OrthoDB" id="7055052at2"/>
<evidence type="ECO:0000256" key="6">
    <source>
        <dbReference type="ARBA" id="ARBA00023136"/>
    </source>
</evidence>
<proteinExistence type="predicted"/>
<feature type="transmembrane region" description="Helical" evidence="7">
    <location>
        <begin position="376"/>
        <end position="397"/>
    </location>
</feature>
<dbReference type="EMBL" id="LDPH01000038">
    <property type="protein sequence ID" value="KLV20659.1"/>
    <property type="molecule type" value="Genomic_DNA"/>
</dbReference>
<feature type="transmembrane region" description="Helical" evidence="7">
    <location>
        <begin position="42"/>
        <end position="63"/>
    </location>
</feature>
<reference evidence="9 10" key="1">
    <citation type="submission" date="2015-05" db="EMBL/GenBank/DDBJ databases">
        <title>Whole genome sequence and identification of bacterial endophytes from Costus igneus.</title>
        <authorList>
            <person name="Lee Y.P."/>
            <person name="Gan H.M."/>
            <person name="Eng W."/>
            <person name="Wheatley M.S."/>
            <person name="Caraballo A."/>
            <person name="Polter S."/>
            <person name="Savka M.A."/>
            <person name="Hudson A.O."/>
        </authorList>
    </citation>
    <scope>NUCLEOTIDE SEQUENCE [LARGE SCALE GENOMIC DNA]</scope>
    <source>
        <strain evidence="9 10">RIT379</strain>
    </source>
</reference>
<feature type="transmembrane region" description="Helical" evidence="7">
    <location>
        <begin position="12"/>
        <end position="36"/>
    </location>
</feature>
<keyword evidence="3" id="KW-1003">Cell membrane</keyword>
<organism evidence="9 10">
    <name type="scientific">Niallia circulans</name>
    <name type="common">Bacillus circulans</name>
    <dbReference type="NCBI Taxonomy" id="1397"/>
    <lineage>
        <taxon>Bacteria</taxon>
        <taxon>Bacillati</taxon>
        <taxon>Bacillota</taxon>
        <taxon>Bacilli</taxon>
        <taxon>Bacillales</taxon>
        <taxon>Bacillaceae</taxon>
        <taxon>Niallia</taxon>
    </lineage>
</organism>
<gene>
    <name evidence="9" type="ORF">ABW02_23305</name>
</gene>
<dbReference type="InterPro" id="IPR036259">
    <property type="entry name" value="MFS_trans_sf"/>
</dbReference>
<evidence type="ECO:0000313" key="10">
    <source>
        <dbReference type="Proteomes" id="UP000036045"/>
    </source>
</evidence>
<evidence type="ECO:0000256" key="4">
    <source>
        <dbReference type="ARBA" id="ARBA00022692"/>
    </source>
</evidence>
<dbReference type="AlphaFoldDB" id="A0A0J1I3Y3"/>
<keyword evidence="10" id="KW-1185">Reference proteome</keyword>
<keyword evidence="5 7" id="KW-1133">Transmembrane helix</keyword>
<dbReference type="GO" id="GO:0022857">
    <property type="term" value="F:transmembrane transporter activity"/>
    <property type="evidence" value="ECO:0007669"/>
    <property type="project" value="InterPro"/>
</dbReference>
<evidence type="ECO:0000256" key="5">
    <source>
        <dbReference type="ARBA" id="ARBA00022989"/>
    </source>
</evidence>
<feature type="transmembrane region" description="Helical" evidence="7">
    <location>
        <begin position="313"/>
        <end position="338"/>
    </location>
</feature>
<evidence type="ECO:0000313" key="9">
    <source>
        <dbReference type="EMBL" id="KLV20659.1"/>
    </source>
</evidence>
<evidence type="ECO:0000256" key="2">
    <source>
        <dbReference type="ARBA" id="ARBA00022448"/>
    </source>
</evidence>
<dbReference type="InterPro" id="IPR011701">
    <property type="entry name" value="MFS"/>
</dbReference>
<dbReference type="SUPFAM" id="SSF103473">
    <property type="entry name" value="MFS general substrate transporter"/>
    <property type="match status" value="1"/>
</dbReference>
<feature type="transmembrane region" description="Helical" evidence="7">
    <location>
        <begin position="165"/>
        <end position="186"/>
    </location>
</feature>
<dbReference type="GO" id="GO:0005886">
    <property type="term" value="C:plasma membrane"/>
    <property type="evidence" value="ECO:0007669"/>
    <property type="project" value="UniProtKB-SubCell"/>
</dbReference>
<dbReference type="PROSITE" id="PS50850">
    <property type="entry name" value="MFS"/>
    <property type="match status" value="1"/>
</dbReference>
<dbReference type="Gene3D" id="1.20.1250.20">
    <property type="entry name" value="MFS general substrate transporter like domains"/>
    <property type="match status" value="1"/>
</dbReference>
<feature type="transmembrane region" description="Helical" evidence="7">
    <location>
        <begin position="254"/>
        <end position="271"/>
    </location>
</feature>
<feature type="transmembrane region" description="Helical" evidence="7">
    <location>
        <begin position="216"/>
        <end position="234"/>
    </location>
</feature>
<keyword evidence="6 7" id="KW-0472">Membrane</keyword>
<sequence length="417" mass="46539">MLELLKDKIYIRYWLAVVVSFLGDAMTLTAVVYFVGTHTDNPLMISFVFVAQLLPVVIIGPFIGPLIDKYSSRWVMVYSDIYRFLMVFLMVFFYENIPLLLLLVFLQGIGTAFFEPARMSSIPTIVGDHRIPQGIALFQSTIAVIKLGGPVVAGLLLAFQSPKNIFFIDSFTYLISGVLIFSLSILKIDSNKNQPSSNSYLKNLFDGIVEMLKTPILFFMILFLVPVMMAFGMFMTNYKAVMLQVFEVSKIEFGVMEGIFAFGTVIGAVLGSKLLNKMAHYRLLYVSIGVLGFSIICVYFITEISFLSNSLLYPLILWSLVIGLTNALMMVPTSTIFLQHIPEEIRGRGTAIFYSIFNLFLLMGTLIGGYLGGINIVATLIVAGSVLMITALTYPLYRNSTLLVKVRDTIKPKEVSN</sequence>